<dbReference type="Pfam" id="PF03372">
    <property type="entry name" value="Exo_endo_phos"/>
    <property type="match status" value="1"/>
</dbReference>
<dbReference type="InterPro" id="IPR005135">
    <property type="entry name" value="Endo/exonuclease/phosphatase"/>
</dbReference>
<keyword evidence="3" id="KW-0540">Nuclease</keyword>
<reference evidence="3 4" key="1">
    <citation type="submission" date="2023-12" db="EMBL/GenBank/DDBJ databases">
        <title>Friends and Foes: Symbiotic and Algicidal bacterial influence on Karenia brevis blooms.</title>
        <authorList>
            <person name="Fei C."/>
            <person name="Mohamed A.R."/>
            <person name="Booker A."/>
            <person name="Arshad M."/>
            <person name="Klass S."/>
            <person name="Ahn S."/>
            <person name="Gilbert P.M."/>
            <person name="Heil C.A."/>
            <person name="Martinez J.M."/>
            <person name="Amin S.A."/>
        </authorList>
    </citation>
    <scope>NUCLEOTIDE SEQUENCE [LARGE SCALE GENOMIC DNA]</scope>
    <source>
        <strain evidence="3 4">CE15</strain>
    </source>
</reference>
<comment type="caution">
    <text evidence="3">The sequence shown here is derived from an EMBL/GenBank/DDBJ whole genome shotgun (WGS) entry which is preliminary data.</text>
</comment>
<name>A0ABU8EYR0_9GAMM</name>
<sequence>MQKVFKLTILIISVWCLNVAASSYCDDTRSASHTQKNTVTVMSANIAHGRGTNFSQITSSIEQIKTNLNAIATKVNQINPDIVAFQEIDKASWWSGQFSHVDYLLKRTNFQNYVATSHVNAWWGDYGTALFSKLPLIDCDGVTFAPSWPTTNKGFSYAKVNLNKQTQDIILVSLHLDFSRASVRNKQIKELLTKLKNLDAPIIIMGDFNTDWRWQNSIVKTLSDNYGLRIYNAQSNKLNTFGSKRLDWIMVSKHFTFKSYFNVEDTLSDHAFVVTELEFNDP</sequence>
<gene>
    <name evidence="3" type="ORF">WAE96_20540</name>
</gene>
<dbReference type="PANTHER" id="PTHR14859:SF15">
    <property type="entry name" value="ENDONUCLEASE_EXONUCLEASE_PHOSPHATASE DOMAIN-CONTAINING PROTEIN"/>
    <property type="match status" value="1"/>
</dbReference>
<dbReference type="RefSeq" id="WP_336436928.1">
    <property type="nucleotide sequence ID" value="NZ_JBAWKS010000002.1"/>
</dbReference>
<evidence type="ECO:0000313" key="3">
    <source>
        <dbReference type="EMBL" id="MEI4552078.1"/>
    </source>
</evidence>
<accession>A0ABU8EYR0</accession>
<protein>
    <submittedName>
        <fullName evidence="3">Endonuclease/exonuclease/phosphatase family protein</fullName>
    </submittedName>
</protein>
<keyword evidence="1" id="KW-0732">Signal</keyword>
<evidence type="ECO:0000256" key="1">
    <source>
        <dbReference type="SAM" id="SignalP"/>
    </source>
</evidence>
<organism evidence="3 4">
    <name type="scientific">Pseudoalteromonas spongiae</name>
    <dbReference type="NCBI Taxonomy" id="298657"/>
    <lineage>
        <taxon>Bacteria</taxon>
        <taxon>Pseudomonadati</taxon>
        <taxon>Pseudomonadota</taxon>
        <taxon>Gammaproteobacteria</taxon>
        <taxon>Alteromonadales</taxon>
        <taxon>Pseudoalteromonadaceae</taxon>
        <taxon>Pseudoalteromonas</taxon>
    </lineage>
</organism>
<evidence type="ECO:0000259" key="2">
    <source>
        <dbReference type="Pfam" id="PF03372"/>
    </source>
</evidence>
<feature type="signal peptide" evidence="1">
    <location>
        <begin position="1"/>
        <end position="25"/>
    </location>
</feature>
<dbReference type="EMBL" id="JBAWKS010000002">
    <property type="protein sequence ID" value="MEI4552078.1"/>
    <property type="molecule type" value="Genomic_DNA"/>
</dbReference>
<keyword evidence="3" id="KW-0255">Endonuclease</keyword>
<proteinExistence type="predicted"/>
<feature type="chain" id="PRO_5045294041" evidence="1">
    <location>
        <begin position="26"/>
        <end position="282"/>
    </location>
</feature>
<dbReference type="SUPFAM" id="SSF56219">
    <property type="entry name" value="DNase I-like"/>
    <property type="match status" value="1"/>
</dbReference>
<dbReference type="Gene3D" id="3.60.10.10">
    <property type="entry name" value="Endonuclease/exonuclease/phosphatase"/>
    <property type="match status" value="1"/>
</dbReference>
<keyword evidence="3" id="KW-0378">Hydrolase</keyword>
<dbReference type="InterPro" id="IPR051916">
    <property type="entry name" value="GPI-anchor_lipid_remodeler"/>
</dbReference>
<keyword evidence="4" id="KW-1185">Reference proteome</keyword>
<evidence type="ECO:0000313" key="4">
    <source>
        <dbReference type="Proteomes" id="UP001382455"/>
    </source>
</evidence>
<feature type="domain" description="Endonuclease/exonuclease/phosphatase" evidence="2">
    <location>
        <begin position="42"/>
        <end position="270"/>
    </location>
</feature>
<dbReference type="InterPro" id="IPR036691">
    <property type="entry name" value="Endo/exonu/phosph_ase_sf"/>
</dbReference>
<dbReference type="GO" id="GO:0004519">
    <property type="term" value="F:endonuclease activity"/>
    <property type="evidence" value="ECO:0007669"/>
    <property type="project" value="UniProtKB-KW"/>
</dbReference>
<dbReference type="PANTHER" id="PTHR14859">
    <property type="entry name" value="CALCOFLUOR WHITE HYPERSENSITIVE PROTEIN PRECURSOR"/>
    <property type="match status" value="1"/>
</dbReference>
<dbReference type="Proteomes" id="UP001382455">
    <property type="component" value="Unassembled WGS sequence"/>
</dbReference>